<dbReference type="Proteomes" id="UP001198190">
    <property type="component" value="Unassembled WGS sequence"/>
</dbReference>
<evidence type="ECO:0000256" key="1">
    <source>
        <dbReference type="ARBA" id="ARBA00006611"/>
    </source>
</evidence>
<evidence type="ECO:0000313" key="4">
    <source>
        <dbReference type="Proteomes" id="UP001198190"/>
    </source>
</evidence>
<sequence>METKDLKNLLLKASKFNASDIHIKSKYNVFFRIDNELIKQNIIYDDKDVLAIAKQLNSKINIEKYEQDFSSNIEILGHNYNLRCNFYKTTQINENYNLAIRILDNKPKDIEELGLPKRIKNLIDVDYGLILISGATGNGKTTTLASLIELINNKYKRHIITIEDPIEYHLESNKSLLDQREIGSNTKDFPTALRAALRQDPDVIVIGELRDAETIRTALWAAETGHLVLATIHAGNAIETIDKIVQYFPKEQDIIRYSLANSLQGIISQKLYKSTSYKKKICLCDLLINNLLIKKFIKENDLQAIKNEMENNRDMILRNKSEEEYRNMGIIC</sequence>
<evidence type="ECO:0000259" key="2">
    <source>
        <dbReference type="PROSITE" id="PS00662"/>
    </source>
</evidence>
<feature type="domain" description="Bacterial type II secretion system protein E" evidence="2">
    <location>
        <begin position="197"/>
        <end position="211"/>
    </location>
</feature>
<dbReference type="InterPro" id="IPR001482">
    <property type="entry name" value="T2SS/T4SS_dom"/>
</dbReference>
<dbReference type="CDD" id="cd01131">
    <property type="entry name" value="PilT"/>
    <property type="match status" value="1"/>
</dbReference>
<dbReference type="InterPro" id="IPR027417">
    <property type="entry name" value="P-loop_NTPase"/>
</dbReference>
<organism evidence="3 4">
    <name type="scientific">Megamonas funiformis</name>
    <dbReference type="NCBI Taxonomy" id="437897"/>
    <lineage>
        <taxon>Bacteria</taxon>
        <taxon>Bacillati</taxon>
        <taxon>Bacillota</taxon>
        <taxon>Negativicutes</taxon>
        <taxon>Selenomonadales</taxon>
        <taxon>Selenomonadaceae</taxon>
        <taxon>Megamonas</taxon>
    </lineage>
</organism>
<gene>
    <name evidence="3" type="primary">tadA</name>
    <name evidence="3" type="ORF">LIY65_08380</name>
</gene>
<name>A0AAW4U8X9_9FIRM</name>
<dbReference type="GO" id="GO:0016887">
    <property type="term" value="F:ATP hydrolysis activity"/>
    <property type="evidence" value="ECO:0007669"/>
    <property type="project" value="InterPro"/>
</dbReference>
<dbReference type="RefSeq" id="WP_227153054.1">
    <property type="nucleotide sequence ID" value="NZ_JAJCGD010000023.1"/>
</dbReference>
<dbReference type="InterPro" id="IPR050921">
    <property type="entry name" value="T4SS_GSP_E_ATPase"/>
</dbReference>
<comment type="caution">
    <text evidence="3">The sequence shown here is derived from an EMBL/GenBank/DDBJ whole genome shotgun (WGS) entry which is preliminary data.</text>
</comment>
<proteinExistence type="inferred from homology"/>
<dbReference type="InterPro" id="IPR006321">
    <property type="entry name" value="PilT/PilU"/>
</dbReference>
<dbReference type="Gene3D" id="3.40.50.300">
    <property type="entry name" value="P-loop containing nucleotide triphosphate hydrolases"/>
    <property type="match status" value="1"/>
</dbReference>
<dbReference type="AlphaFoldDB" id="A0AAW4U8X9"/>
<dbReference type="SUPFAM" id="SSF52540">
    <property type="entry name" value="P-loop containing nucleoside triphosphate hydrolases"/>
    <property type="match status" value="1"/>
</dbReference>
<dbReference type="PROSITE" id="PS00662">
    <property type="entry name" value="T2SP_E"/>
    <property type="match status" value="1"/>
</dbReference>
<dbReference type="GO" id="GO:0005524">
    <property type="term" value="F:ATP binding"/>
    <property type="evidence" value="ECO:0007669"/>
    <property type="project" value="InterPro"/>
</dbReference>
<dbReference type="EMBL" id="JAJCGD010000023">
    <property type="protein sequence ID" value="MCB6828711.1"/>
    <property type="molecule type" value="Genomic_DNA"/>
</dbReference>
<dbReference type="PANTHER" id="PTHR30486">
    <property type="entry name" value="TWITCHING MOTILITY PROTEIN PILT"/>
    <property type="match status" value="1"/>
</dbReference>
<dbReference type="Gene3D" id="3.30.450.90">
    <property type="match status" value="1"/>
</dbReference>
<comment type="similarity">
    <text evidence="1">Belongs to the GSP E family.</text>
</comment>
<reference evidence="3" key="1">
    <citation type="submission" date="2021-10" db="EMBL/GenBank/DDBJ databases">
        <title>Collection of gut derived symbiotic bacterial strains cultured from healthy donors.</title>
        <authorList>
            <person name="Lin H."/>
            <person name="Littmann E."/>
            <person name="Claire K."/>
            <person name="Pamer E."/>
        </authorList>
    </citation>
    <scope>NUCLEOTIDE SEQUENCE</scope>
    <source>
        <strain evidence="3">MSK.7.16</strain>
    </source>
</reference>
<accession>A0AAW4U8X9</accession>
<protein>
    <submittedName>
        <fullName evidence="3">Flp pilus assembly complex ATPase component TadA</fullName>
    </submittedName>
</protein>
<evidence type="ECO:0000313" key="3">
    <source>
        <dbReference type="EMBL" id="MCB6828711.1"/>
    </source>
</evidence>
<dbReference type="PANTHER" id="PTHR30486:SF6">
    <property type="entry name" value="TYPE IV PILUS RETRACTATION ATPASE PILT"/>
    <property type="match status" value="1"/>
</dbReference>
<dbReference type="Pfam" id="PF00437">
    <property type="entry name" value="T2SSE"/>
    <property type="match status" value="1"/>
</dbReference>